<dbReference type="PANTHER" id="PTHR43620:SF7">
    <property type="entry name" value="GLYCEROPHOSPHODIESTER PHOSPHODIESTERASE GDPD5-RELATED"/>
    <property type="match status" value="1"/>
</dbReference>
<dbReference type="Proteomes" id="UP000283530">
    <property type="component" value="Unassembled WGS sequence"/>
</dbReference>
<feature type="signal peptide" evidence="9">
    <location>
        <begin position="1"/>
        <end position="23"/>
    </location>
</feature>
<evidence type="ECO:0000256" key="8">
    <source>
        <dbReference type="SAM" id="MobiDB-lite"/>
    </source>
</evidence>
<dbReference type="GO" id="GO:0006629">
    <property type="term" value="P:lipid metabolic process"/>
    <property type="evidence" value="ECO:0007669"/>
    <property type="project" value="InterPro"/>
</dbReference>
<dbReference type="SUPFAM" id="SSF51695">
    <property type="entry name" value="PLC-like phosphodiesterases"/>
    <property type="match status" value="2"/>
</dbReference>
<evidence type="ECO:0000313" key="12">
    <source>
        <dbReference type="Proteomes" id="UP000283530"/>
    </source>
</evidence>
<gene>
    <name evidence="11" type="ORF">CKAN_02538200</name>
</gene>
<organism evidence="11 12">
    <name type="scientific">Cinnamomum micranthum f. kanehirae</name>
    <dbReference type="NCBI Taxonomy" id="337451"/>
    <lineage>
        <taxon>Eukaryota</taxon>
        <taxon>Viridiplantae</taxon>
        <taxon>Streptophyta</taxon>
        <taxon>Embryophyta</taxon>
        <taxon>Tracheophyta</taxon>
        <taxon>Spermatophyta</taxon>
        <taxon>Magnoliopsida</taxon>
        <taxon>Magnoliidae</taxon>
        <taxon>Laurales</taxon>
        <taxon>Lauraceae</taxon>
        <taxon>Cinnamomum</taxon>
    </lineage>
</organism>
<feature type="compositionally biased region" description="Polar residues" evidence="8">
    <location>
        <begin position="727"/>
        <end position="737"/>
    </location>
</feature>
<proteinExistence type="inferred from homology"/>
<keyword evidence="3 9" id="KW-0732">Signal</keyword>
<feature type="domain" description="GP-PDE" evidence="10">
    <location>
        <begin position="38"/>
        <end position="337"/>
    </location>
</feature>
<dbReference type="FunFam" id="3.20.20.190:FF:000013">
    <property type="entry name" value="Glycerophosphodiester phosphodiesterase GDPDL3"/>
    <property type="match status" value="1"/>
</dbReference>
<name>A0A3S3NIW7_9MAGN</name>
<keyword evidence="5" id="KW-0378">Hydrolase</keyword>
<evidence type="ECO:0000256" key="9">
    <source>
        <dbReference type="SAM" id="SignalP"/>
    </source>
</evidence>
<dbReference type="CDD" id="cd08604">
    <property type="entry name" value="GDPD_SHV3_repeat_2"/>
    <property type="match status" value="1"/>
</dbReference>
<evidence type="ECO:0000256" key="7">
    <source>
        <dbReference type="ARBA" id="ARBA00047512"/>
    </source>
</evidence>
<comment type="caution">
    <text evidence="11">The sequence shown here is derived from an EMBL/GenBank/DDBJ whole genome shotgun (WGS) entry which is preliminary data.</text>
</comment>
<evidence type="ECO:0000256" key="3">
    <source>
        <dbReference type="ARBA" id="ARBA00022729"/>
    </source>
</evidence>
<sequence>MAILRFLFLFLFLLVTVLTSGAANSTTIPWRTLSGNAPIVIAKGGFSGLFPDSSLTAYKAAVLTSLTDVIFCFDVQLTKDGFGICAPDLLLDNCTDIATAFNGHQKNYPVNGVPVNGYFSVDYTLKDLSNLYLKQVVLSCPFEFDGINSISTVEEIAQEIKSRRFWLNIQHDLFFAQHNLSVRSFVSSVLRRVIIDYISSPEVGFLKSIAARFKKSRTKLIFRFLGTDNPEPSTNQTYATLLKNLTFIKTFTSGILIPKYYIWSTDSNQYLLPHSSVVLDAHRERLEVYASNFENDVPFSYNYSYDPLAESLSYIDNGDFSVDGLVTGFPITPSEAIGCFAHINISSSDSEDAKPVIISHNGASGIYAGSTDLAYQQAVSDGADIIDCSVQMTSDGVPICVNSVDLVDGTTVVQSPFNTRLSSIPEIHGGASGIFTFILTWSEIKSLNPLISNPYLISALKRNPAYATTGIFMMLVDFLTFAKDKPIAGILINIENAAYLAEKQGFSITDSVLDALSQTGYNNQTRLGVMVQSTNISVLSKFKQLTNYKRMYMLDESIGDALNSSLQDNKQYADSVAIKKFSIYPTSKSFMTGSTDLVAKIQSFGLSVYVYLFRNEFMSQAWDFFSDPTVEINSYVQGAGVDGIFTDFPGTARRYRRNACLNMGKQKPDFMKPVEPGSLLQVMTAETLPPIQAPLPILKDSDVDELPLPAVSVSSPRPSAGGGNAPAPTSSTPSGQPRNGAASMITCLAILLLVSLRI</sequence>
<evidence type="ECO:0000256" key="5">
    <source>
        <dbReference type="ARBA" id="ARBA00022801"/>
    </source>
</evidence>
<keyword evidence="6" id="KW-0325">Glycoprotein</keyword>
<feature type="region of interest" description="Disordered" evidence="8">
    <location>
        <begin position="708"/>
        <end position="738"/>
    </location>
</feature>
<protein>
    <recommendedName>
        <fullName evidence="2">glycerophosphodiester phosphodiesterase</fullName>
        <ecNumber evidence="2">3.1.4.46</ecNumber>
    </recommendedName>
</protein>
<dbReference type="InterPro" id="IPR017946">
    <property type="entry name" value="PLC-like_Pdiesterase_TIM-brl"/>
</dbReference>
<feature type="domain" description="GP-PDE" evidence="10">
    <location>
        <begin position="355"/>
        <end position="656"/>
    </location>
</feature>
<evidence type="ECO:0000256" key="1">
    <source>
        <dbReference type="ARBA" id="ARBA00007277"/>
    </source>
</evidence>
<dbReference type="PROSITE" id="PS51704">
    <property type="entry name" value="GP_PDE"/>
    <property type="match status" value="2"/>
</dbReference>
<dbReference type="GO" id="GO:0008889">
    <property type="term" value="F:glycerophosphodiester phosphodiesterase activity"/>
    <property type="evidence" value="ECO:0007669"/>
    <property type="project" value="UniProtKB-EC"/>
</dbReference>
<dbReference type="EC" id="3.1.4.46" evidence="2"/>
<dbReference type="PANTHER" id="PTHR43620">
    <property type="entry name" value="GLYCEROPHOSPHORYL DIESTER PHOSPHODIESTERASE"/>
    <property type="match status" value="1"/>
</dbReference>
<comment type="similarity">
    <text evidence="1">Belongs to the glycerophosphoryl diester phosphodiesterase family.</text>
</comment>
<evidence type="ECO:0000259" key="10">
    <source>
        <dbReference type="PROSITE" id="PS51704"/>
    </source>
</evidence>
<comment type="catalytic activity">
    <reaction evidence="7">
        <text>a sn-glycero-3-phosphodiester + H2O = an alcohol + sn-glycerol 3-phosphate + H(+)</text>
        <dbReference type="Rhea" id="RHEA:12969"/>
        <dbReference type="ChEBI" id="CHEBI:15377"/>
        <dbReference type="ChEBI" id="CHEBI:15378"/>
        <dbReference type="ChEBI" id="CHEBI:30879"/>
        <dbReference type="ChEBI" id="CHEBI:57597"/>
        <dbReference type="ChEBI" id="CHEBI:83408"/>
        <dbReference type="EC" id="3.1.4.46"/>
    </reaction>
</comment>
<feature type="chain" id="PRO_5018657670" description="glycerophosphodiester phosphodiesterase" evidence="9">
    <location>
        <begin position="24"/>
        <end position="758"/>
    </location>
</feature>
<dbReference type="AlphaFoldDB" id="A0A3S3NIW7"/>
<keyword evidence="12" id="KW-1185">Reference proteome</keyword>
<dbReference type="EMBL" id="QPKB01000011">
    <property type="protein sequence ID" value="RWR96018.1"/>
    <property type="molecule type" value="Genomic_DNA"/>
</dbReference>
<evidence type="ECO:0000313" key="11">
    <source>
        <dbReference type="EMBL" id="RWR96018.1"/>
    </source>
</evidence>
<dbReference type="STRING" id="337451.A0A3S3NIW7"/>
<dbReference type="Gene3D" id="3.20.20.190">
    <property type="entry name" value="Phosphatidylinositol (PI) phosphodiesterase"/>
    <property type="match status" value="2"/>
</dbReference>
<dbReference type="Pfam" id="PF03009">
    <property type="entry name" value="GDPD"/>
    <property type="match status" value="1"/>
</dbReference>
<dbReference type="GO" id="GO:0006071">
    <property type="term" value="P:glycerol metabolic process"/>
    <property type="evidence" value="ECO:0007669"/>
    <property type="project" value="UniProtKB-KW"/>
</dbReference>
<dbReference type="FunFam" id="3.20.20.190:FF:000011">
    <property type="entry name" value="Glycerophosphodiester phosphodiesterase GDPDL3"/>
    <property type="match status" value="1"/>
</dbReference>
<dbReference type="InterPro" id="IPR030395">
    <property type="entry name" value="GP_PDE_dom"/>
</dbReference>
<evidence type="ECO:0000256" key="2">
    <source>
        <dbReference type="ARBA" id="ARBA00012247"/>
    </source>
</evidence>
<dbReference type="OrthoDB" id="1058301at2759"/>
<dbReference type="CDD" id="cd08603">
    <property type="entry name" value="GDPD_SHV3_repeat_1"/>
    <property type="match status" value="1"/>
</dbReference>
<evidence type="ECO:0000256" key="4">
    <source>
        <dbReference type="ARBA" id="ARBA00022798"/>
    </source>
</evidence>
<accession>A0A3S3NIW7</accession>
<feature type="compositionally biased region" description="Low complexity" evidence="8">
    <location>
        <begin position="708"/>
        <end position="719"/>
    </location>
</feature>
<keyword evidence="4" id="KW-0319">Glycerol metabolism</keyword>
<evidence type="ECO:0000256" key="6">
    <source>
        <dbReference type="ARBA" id="ARBA00023180"/>
    </source>
</evidence>
<reference evidence="11 12" key="1">
    <citation type="journal article" date="2019" name="Nat. Plants">
        <title>Stout camphor tree genome fills gaps in understanding of flowering plant genome evolution.</title>
        <authorList>
            <person name="Chaw S.M."/>
            <person name="Liu Y.C."/>
            <person name="Wu Y.W."/>
            <person name="Wang H.Y."/>
            <person name="Lin C.I."/>
            <person name="Wu C.S."/>
            <person name="Ke H.M."/>
            <person name="Chang L.Y."/>
            <person name="Hsu C.Y."/>
            <person name="Yang H.T."/>
            <person name="Sudianto E."/>
            <person name="Hsu M.H."/>
            <person name="Wu K.P."/>
            <person name="Wang L.N."/>
            <person name="Leebens-Mack J.H."/>
            <person name="Tsai I.J."/>
        </authorList>
    </citation>
    <scope>NUCLEOTIDE SEQUENCE [LARGE SCALE GENOMIC DNA]</scope>
    <source>
        <strain evidence="12">cv. Chaw 1501</strain>
        <tissue evidence="11">Young leaves</tissue>
    </source>
</reference>